<dbReference type="Proteomes" id="UP001139311">
    <property type="component" value="Unassembled WGS sequence"/>
</dbReference>
<evidence type="ECO:0000313" key="2">
    <source>
        <dbReference type="Proteomes" id="UP001139311"/>
    </source>
</evidence>
<keyword evidence="2" id="KW-1185">Reference proteome</keyword>
<dbReference type="EMBL" id="JAJAQI010000004">
    <property type="protein sequence ID" value="MCB4820930.1"/>
    <property type="molecule type" value="Genomic_DNA"/>
</dbReference>
<comment type="caution">
    <text evidence="1">The sequence shown here is derived from an EMBL/GenBank/DDBJ whole genome shotgun (WGS) entry which is preliminary data.</text>
</comment>
<gene>
    <name evidence="1" type="ORF">LHA35_04190</name>
</gene>
<evidence type="ECO:0000313" key="1">
    <source>
        <dbReference type="EMBL" id="MCB4820930.1"/>
    </source>
</evidence>
<organism evidence="1 2">
    <name type="scientific">Roseicella aerolata</name>
    <dbReference type="NCBI Taxonomy" id="2883479"/>
    <lineage>
        <taxon>Bacteria</taxon>
        <taxon>Pseudomonadati</taxon>
        <taxon>Pseudomonadota</taxon>
        <taxon>Alphaproteobacteria</taxon>
        <taxon>Acetobacterales</taxon>
        <taxon>Roseomonadaceae</taxon>
        <taxon>Roseicella</taxon>
    </lineage>
</organism>
<dbReference type="RefSeq" id="WP_226604901.1">
    <property type="nucleotide sequence ID" value="NZ_JAJAQI010000004.1"/>
</dbReference>
<reference evidence="1" key="1">
    <citation type="submission" date="2021-10" db="EMBL/GenBank/DDBJ databases">
        <title>Roseicella aerolatum sp. nov., isolated from aerosols of e-waste dismantling site.</title>
        <authorList>
            <person name="Qin T."/>
        </authorList>
    </citation>
    <scope>NUCLEOTIDE SEQUENCE</scope>
    <source>
        <strain evidence="1">GB24</strain>
    </source>
</reference>
<accession>A0A9X1L982</accession>
<protein>
    <submittedName>
        <fullName evidence="1">Uncharacterized protein</fullName>
    </submittedName>
</protein>
<sequence>MRVGQLRVEHEGEPYEWRGRFSRRRWVCRCDCGNLTEVREDRLKNHTTRSCGCVRTAVARDRLLRHGGRSGGRVAPEYWAWQALLHRSEGVRVCRRWRAGKGQGFTAFLEDVGSRPSPRHRLTRPDPSRAFGPGNACWQADVPRRGVPRRLVAWRGRQMTLHEAAEKAGVPYARLCKRLERGWPVELALQA</sequence>
<dbReference type="AlphaFoldDB" id="A0A9X1L982"/>
<name>A0A9X1L982_9PROT</name>
<proteinExistence type="predicted"/>